<dbReference type="FunFam" id="3.40.50.300:FF:000224">
    <property type="entry name" value="Energy-coupling factor transporter ATP-binding protein EcfA"/>
    <property type="match status" value="1"/>
</dbReference>
<dbReference type="InterPro" id="IPR003593">
    <property type="entry name" value="AAA+_ATPase"/>
</dbReference>
<dbReference type="InterPro" id="IPR050095">
    <property type="entry name" value="ECF_ABC_transporter_ATP-bd"/>
</dbReference>
<dbReference type="EMBL" id="FODY01000018">
    <property type="protein sequence ID" value="SEP31043.1"/>
    <property type="molecule type" value="Genomic_DNA"/>
</dbReference>
<dbReference type="PANTHER" id="PTHR43553">
    <property type="entry name" value="HEAVY METAL TRANSPORTER"/>
    <property type="match status" value="1"/>
</dbReference>
<evidence type="ECO:0000256" key="1">
    <source>
        <dbReference type="ARBA" id="ARBA00004202"/>
    </source>
</evidence>
<name>A0A1H8WU83_9FIRM</name>
<dbReference type="GO" id="GO:0005524">
    <property type="term" value="F:ATP binding"/>
    <property type="evidence" value="ECO:0007669"/>
    <property type="project" value="UniProtKB-KW"/>
</dbReference>
<dbReference type="InterPro" id="IPR017871">
    <property type="entry name" value="ABC_transporter-like_CS"/>
</dbReference>
<keyword evidence="3" id="KW-0813">Transport</keyword>
<dbReference type="GO" id="GO:0042626">
    <property type="term" value="F:ATPase-coupled transmembrane transporter activity"/>
    <property type="evidence" value="ECO:0007669"/>
    <property type="project" value="TreeGrafter"/>
</dbReference>
<dbReference type="GO" id="GO:0043190">
    <property type="term" value="C:ATP-binding cassette (ABC) transporter complex"/>
    <property type="evidence" value="ECO:0007669"/>
    <property type="project" value="TreeGrafter"/>
</dbReference>
<comment type="similarity">
    <text evidence="2">Belongs to the ABC transporter superfamily.</text>
</comment>
<dbReference type="PROSITE" id="PS00211">
    <property type="entry name" value="ABC_TRANSPORTER_1"/>
    <property type="match status" value="1"/>
</dbReference>
<evidence type="ECO:0000256" key="8">
    <source>
        <dbReference type="ARBA" id="ARBA00023136"/>
    </source>
</evidence>
<dbReference type="GO" id="GO:0016887">
    <property type="term" value="F:ATP hydrolysis activity"/>
    <property type="evidence" value="ECO:0007669"/>
    <property type="project" value="InterPro"/>
</dbReference>
<evidence type="ECO:0000256" key="6">
    <source>
        <dbReference type="ARBA" id="ARBA00022840"/>
    </source>
</evidence>
<keyword evidence="4" id="KW-1003">Cell membrane</keyword>
<dbReference type="Gene3D" id="3.40.50.300">
    <property type="entry name" value="P-loop containing nucleotide triphosphate hydrolases"/>
    <property type="match status" value="1"/>
</dbReference>
<evidence type="ECO:0000259" key="9">
    <source>
        <dbReference type="PROSITE" id="PS50893"/>
    </source>
</evidence>
<dbReference type="InterPro" id="IPR015856">
    <property type="entry name" value="ABC_transpr_CbiO/EcfA_su"/>
</dbReference>
<sequence>MLVCNRVSFAYPKQSPAVDDVSLTIGAGEYVAVVGRNGSGKTTLTRLIMSLIKPSQGEITFDGSSTRPYTPADMARHAGYVFQNPARQMFHDTVLAEAAYGPLQLGFSGQEALGRAGAALLRVGLAGQEKAYPAALSKGQKQCLAVASALAMEPRLLILDEPTSGQDARDKAAFMDMLEQLQQAGLAILLITHDMNLLAERVPRTIVMAGGKVYDGATAELFQQPMVAEWGLTPPAPVYISRQLAPYGIGLATATDELVNALKMRERGGLDG</sequence>
<dbReference type="PANTHER" id="PTHR43553:SF21">
    <property type="entry name" value="ABC TRANSPORTER ATP-BINDING PROTEIN MA_1418-RELATED"/>
    <property type="match status" value="1"/>
</dbReference>
<dbReference type="AlphaFoldDB" id="A0A1H8WU83"/>
<keyword evidence="6 10" id="KW-0067">ATP-binding</keyword>
<protein>
    <submittedName>
        <fullName evidence="10">Energy-coupling factor transport system ATP-binding protein</fullName>
    </submittedName>
</protein>
<reference evidence="10 11" key="1">
    <citation type="submission" date="2016-10" db="EMBL/GenBank/DDBJ databases">
        <authorList>
            <person name="de Groot N.N."/>
        </authorList>
    </citation>
    <scope>NUCLEOTIDE SEQUENCE [LARGE SCALE GENOMIC DNA]</scope>
    <source>
        <strain evidence="10 11">DSM 13305</strain>
    </source>
</reference>
<dbReference type="RefSeq" id="WP_245732470.1">
    <property type="nucleotide sequence ID" value="NZ_FODY01000018.1"/>
</dbReference>
<accession>A0A1H8WU83</accession>
<evidence type="ECO:0000256" key="2">
    <source>
        <dbReference type="ARBA" id="ARBA00005417"/>
    </source>
</evidence>
<dbReference type="InterPro" id="IPR003439">
    <property type="entry name" value="ABC_transporter-like_ATP-bd"/>
</dbReference>
<keyword evidence="8" id="KW-0472">Membrane</keyword>
<proteinExistence type="inferred from homology"/>
<dbReference type="PROSITE" id="PS50893">
    <property type="entry name" value="ABC_TRANSPORTER_2"/>
    <property type="match status" value="1"/>
</dbReference>
<evidence type="ECO:0000313" key="10">
    <source>
        <dbReference type="EMBL" id="SEP31043.1"/>
    </source>
</evidence>
<evidence type="ECO:0000256" key="3">
    <source>
        <dbReference type="ARBA" id="ARBA00022448"/>
    </source>
</evidence>
<dbReference type="Pfam" id="PF00005">
    <property type="entry name" value="ABC_tran"/>
    <property type="match status" value="1"/>
</dbReference>
<evidence type="ECO:0000313" key="11">
    <source>
        <dbReference type="Proteomes" id="UP000198847"/>
    </source>
</evidence>
<dbReference type="STRING" id="112903.SAMN04490178_1183"/>
<keyword evidence="5" id="KW-0547">Nucleotide-binding</keyword>
<dbReference type="InterPro" id="IPR027417">
    <property type="entry name" value="P-loop_NTPase"/>
</dbReference>
<dbReference type="CDD" id="cd03225">
    <property type="entry name" value="ABC_cobalt_CbiO_domain1"/>
    <property type="match status" value="1"/>
</dbReference>
<organism evidence="10 11">
    <name type="scientific">Propionispora vibrioides</name>
    <dbReference type="NCBI Taxonomy" id="112903"/>
    <lineage>
        <taxon>Bacteria</taxon>
        <taxon>Bacillati</taxon>
        <taxon>Bacillota</taxon>
        <taxon>Negativicutes</taxon>
        <taxon>Selenomonadales</taxon>
        <taxon>Sporomusaceae</taxon>
        <taxon>Propionispora</taxon>
    </lineage>
</organism>
<keyword evidence="11" id="KW-1185">Reference proteome</keyword>
<dbReference type="SUPFAM" id="SSF52540">
    <property type="entry name" value="P-loop containing nucleoside triphosphate hydrolases"/>
    <property type="match status" value="1"/>
</dbReference>
<keyword evidence="7" id="KW-1278">Translocase</keyword>
<feature type="domain" description="ABC transporter" evidence="9">
    <location>
        <begin position="2"/>
        <end position="235"/>
    </location>
</feature>
<dbReference type="Proteomes" id="UP000198847">
    <property type="component" value="Unassembled WGS sequence"/>
</dbReference>
<evidence type="ECO:0000256" key="4">
    <source>
        <dbReference type="ARBA" id="ARBA00022475"/>
    </source>
</evidence>
<evidence type="ECO:0000256" key="5">
    <source>
        <dbReference type="ARBA" id="ARBA00022741"/>
    </source>
</evidence>
<comment type="subcellular location">
    <subcellularLocation>
        <location evidence="1">Cell membrane</location>
        <topology evidence="1">Peripheral membrane protein</topology>
    </subcellularLocation>
</comment>
<gene>
    <name evidence="10" type="ORF">SAMN04490178_1183</name>
</gene>
<dbReference type="SMART" id="SM00382">
    <property type="entry name" value="AAA"/>
    <property type="match status" value="1"/>
</dbReference>
<evidence type="ECO:0000256" key="7">
    <source>
        <dbReference type="ARBA" id="ARBA00022967"/>
    </source>
</evidence>